<feature type="transmembrane region" description="Helical" evidence="1">
    <location>
        <begin position="359"/>
        <end position="380"/>
    </location>
</feature>
<protein>
    <recommendedName>
        <fullName evidence="4">O-antigen ligase family protein</fullName>
    </recommendedName>
</protein>
<accession>A0A7W9A547</accession>
<evidence type="ECO:0000313" key="3">
    <source>
        <dbReference type="Proteomes" id="UP000548978"/>
    </source>
</evidence>
<keyword evidence="1" id="KW-0812">Transmembrane</keyword>
<reference evidence="2 3" key="1">
    <citation type="submission" date="2020-08" db="EMBL/GenBank/DDBJ databases">
        <title>Genomic Encyclopedia of Type Strains, Phase IV (KMG-IV): sequencing the most valuable type-strain genomes for metagenomic binning, comparative biology and taxonomic classification.</title>
        <authorList>
            <person name="Goeker M."/>
        </authorList>
    </citation>
    <scope>NUCLEOTIDE SEQUENCE [LARGE SCALE GENOMIC DNA]</scope>
    <source>
        <strain evidence="2 3">DSM 24448</strain>
    </source>
</reference>
<dbReference type="OrthoDB" id="7033387at2"/>
<keyword evidence="1" id="KW-0472">Membrane</keyword>
<dbReference type="AlphaFoldDB" id="A0A7W9A547"/>
<dbReference type="Proteomes" id="UP000548978">
    <property type="component" value="Unassembled WGS sequence"/>
</dbReference>
<evidence type="ECO:0008006" key="4">
    <source>
        <dbReference type="Google" id="ProtNLM"/>
    </source>
</evidence>
<name>A0A7W9A547_9CAUL</name>
<keyword evidence="3" id="KW-1185">Reference proteome</keyword>
<feature type="transmembrane region" description="Helical" evidence="1">
    <location>
        <begin position="107"/>
        <end position="127"/>
    </location>
</feature>
<dbReference type="RefSeq" id="WP_123285691.1">
    <property type="nucleotide sequence ID" value="NZ_JACIJB010000010.1"/>
</dbReference>
<feature type="transmembrane region" description="Helical" evidence="1">
    <location>
        <begin position="134"/>
        <end position="153"/>
    </location>
</feature>
<proteinExistence type="predicted"/>
<feature type="transmembrane region" description="Helical" evidence="1">
    <location>
        <begin position="12"/>
        <end position="33"/>
    </location>
</feature>
<feature type="transmembrane region" description="Helical" evidence="1">
    <location>
        <begin position="72"/>
        <end position="95"/>
    </location>
</feature>
<comment type="caution">
    <text evidence="2">The sequence shown here is derived from an EMBL/GenBank/DDBJ whole genome shotgun (WGS) entry which is preliminary data.</text>
</comment>
<feature type="transmembrane region" description="Helical" evidence="1">
    <location>
        <begin position="196"/>
        <end position="229"/>
    </location>
</feature>
<evidence type="ECO:0000313" key="2">
    <source>
        <dbReference type="EMBL" id="MBB5661412.1"/>
    </source>
</evidence>
<keyword evidence="1" id="KW-1133">Transmembrane helix</keyword>
<sequence length="427" mass="46451">MTLQAGAQKLLRLAAAGGFLLLYPLFFVYHFVVGSGFIPPFVFGLYGPATIFIAAIGGLPLALLIRRHTGHPMIAAAAFLLFYCTAWVMLFGYAIPDTPYLDQVNFQSLSIILGWGALYIVGLFFPWQSRTLKLASVGLFAVIGAIIVANTSWSGLTLTIPGQETGDVASYQGFARSVFVLSFALLAWSRTRSEQIGIWLISSLLLFLISARSEFAAYIATTLIVAFVIQKAHPARTALLVFGVVVVWVLTSGLGTSIAESLGQSRHVGLLDLSADTSWNARQEMQAYAIDQIAGSPIVGDYGGHIYFDDMQLGSEAHNALSAWVTFGLVGFCLYVGLTAAALWLSIRFFLVQPMRPDVRFACCMALSVTILIISSKSVYWAEPALAWGMVTRLVIRSTWGPKAVGLGPARNLLRLKRVGQTERHLR</sequence>
<dbReference type="EMBL" id="JACIJB010000010">
    <property type="protein sequence ID" value="MBB5661412.1"/>
    <property type="molecule type" value="Genomic_DNA"/>
</dbReference>
<feature type="transmembrane region" description="Helical" evidence="1">
    <location>
        <begin position="45"/>
        <end position="65"/>
    </location>
</feature>
<organism evidence="2 3">
    <name type="scientific">Brevundimonas halotolerans</name>
    <dbReference type="NCBI Taxonomy" id="69670"/>
    <lineage>
        <taxon>Bacteria</taxon>
        <taxon>Pseudomonadati</taxon>
        <taxon>Pseudomonadota</taxon>
        <taxon>Alphaproteobacteria</taxon>
        <taxon>Caulobacterales</taxon>
        <taxon>Caulobacteraceae</taxon>
        <taxon>Brevundimonas</taxon>
    </lineage>
</organism>
<evidence type="ECO:0000256" key="1">
    <source>
        <dbReference type="SAM" id="Phobius"/>
    </source>
</evidence>
<gene>
    <name evidence="2" type="ORF">FHS65_002173</name>
</gene>
<feature type="transmembrane region" description="Helical" evidence="1">
    <location>
        <begin position="321"/>
        <end position="347"/>
    </location>
</feature>
<feature type="transmembrane region" description="Helical" evidence="1">
    <location>
        <begin position="235"/>
        <end position="256"/>
    </location>
</feature>